<feature type="domain" description="DUF5801" evidence="2">
    <location>
        <begin position="2622"/>
        <end position="2772"/>
    </location>
</feature>
<organism evidence="3 4">
    <name type="scientific">Tsuneonella litorea</name>
    <dbReference type="NCBI Taxonomy" id="2976475"/>
    <lineage>
        <taxon>Bacteria</taxon>
        <taxon>Pseudomonadati</taxon>
        <taxon>Pseudomonadota</taxon>
        <taxon>Alphaproteobacteria</taxon>
        <taxon>Sphingomonadales</taxon>
        <taxon>Erythrobacteraceae</taxon>
        <taxon>Tsuneonella</taxon>
    </lineage>
</organism>
<feature type="domain" description="DUF5801" evidence="2">
    <location>
        <begin position="1684"/>
        <end position="1834"/>
    </location>
</feature>
<feature type="region of interest" description="Disordered" evidence="1">
    <location>
        <begin position="1491"/>
        <end position="1514"/>
    </location>
</feature>
<sequence>MDLQNNGPEKFGDDETTELQNSGNASPVAGSGVTRVLTADSAGVVVLPAGTELGDIQIEGRDLVVVGADGVRYVIPDGAIIVPQLVIGDVAIPPLNLAALLVGNEPQPAAGNPQSSGGNFASAVGPIQAAYGLGDLLPYTELNFPQPEEQEIIPAIPDREPTITIITADQPLGVQAATATVAESGLPARNGEPAGTNSAATTETTSGTIVFASPDGVASITINGVPFTGVGQVISSPRGDLAITSFDPVAGTIGFTYTLTDNLLNATLADAFSVSVTDPDGDVATATLTISAIDDAPIARNDTDAVAAGSYAPESGNVITAAGTTSGSVGADTPGADGAAVSRIVSSNVPANADTTFDSSGNLEVAGQYGQLLIKADGSYTYTRAAGTPGGVADAFTYTLTDGDGSTSTATLTISIGDAKPVVTSVPPVGVFEAGTLVFESGLPSRPGEAPGTNAPAPTERTSGKVTFTGGDGPVTATINGVAAVPGATVNVPGVGTLVVDTFNPVTGELTYTFTLADNTSGDNTSVTFNILVTDVDGDSAPGTFVIAIRDDSPQAKDDMASQTVENAPVSVNVLANDVQGADSVQPSTVQLVAGTLSGTGTLVNNGDGTFTYTPGPGENGPVTFDYSITDGDGDPSIATVTIALVPDSAPLVGEGPNLSVDEDGFASANVDASPLQADPAEIDAGGNLTDSGSVTVDFGGDVPSDLAGSIVLLDDPAYDGQLKTLDGNDVTFAVEGGVLVGRDSGGAEVIRIAITGAAAGPNPGEVVYTYATLLSQPILHGTAGTEDFLTLSGITYQVTDLDGDKATGSFSVSVGDDVPTALDEAGGSLAEGATVTGTLDFVAGADGAGVTAIDGTTLIFGADGYSQAITLYDATGTVPVGTIIVKADGTYAFTAADPLDNPVGAVASFTVTDGDGDAATASITFAITDANAPTGGLAQAALDDDGLAGGNPASTTFDLETDAGDALADNDESTFAGTLTFTDGGDSPATITFAAGVDGSFAMVGTERVQYTVSGDTLTATVAAQDAGGTAQDRAGTTLFTVQITDANAGTYRVTLVSNILHDGGPNEENPAGTDATASIGFTVTDSDGSSAPATLTITFDDDAPTASAVSVTQDAENAAFLVDITGSYAAGADGVDLSKVTWTQPAQGTVTYDGAGHFTYTPAAGAGSDSLGDSFTYTVVDGDGDTATATVTVALQPDSAPVANDATARIDDDGLPAGNAASNPGGTDDDQNAGETGTGTTSEAVWTGTLSVQPGANDAPLTYSLAPAAGSGMVGTEAVDFTYDEATHTLTATVSAGEARANTVLFTVQITDVNTGAYTVRLINPIMHPTLDGEAGDDTENNVSVALTFIVSDSDPVADSETGTLTIDFDDDTPTVTPDAITVTQGAENTAFDFVLVEGTHFFEGADGVDLASGVTFTQAAQGTISYDGAGTFTYTPASGAGSDGATSDSFTFTVTDADGDSVTKTVNVTLQPDSKPMAGTPTGLALDEDGLTGANADDGQTDPAEVTGTNSASDLSGSVVVDYGKDVPADLLGSVVLVDLAGYDTQLKTLDDNFVTFGLEFNTTTMRDDLVGRSVGGDEVIRIAITGATAGPNPGEVTYTYAATLSQPVKHGTAGTEDTETLSGVTLQFTDGDDSDKTTASFDVTVRDDVPSLDVTAGTESGVVLTTQDAETDGDPTASDSATSTVGMVSAAFGGVFGLTFQKGADGGPTPTLSYVLDLKTDGGLSGLSSAGAPIYLYQLDDETVVGSTAAANPGSIDGTAVFSVSVAADGTVTLVQYQQIDHVPEASPVPGTDAPFDDQFASLADDLITLTARSSLTDGDGDTASDSETIDIGANLRFADDGPSLSGDVTAAAGVTIDETTAGPPAGFGTGIVATSMGAAITFAEAFGADGPAVGGGLTYSIEITGPMGATPFATAVGDYPVTLVAVDGDTIEGRYTDSAMVEHTAFRLDIGPDGGLTLTQFVALEHVQDGNTAADYDDALYLTADGTAGGASLVSARITVTDYDGDTASGAAAIGANVVFRDDGVDAVLDTNSVAAGSYAPIMGNVLANDYRGADGSSITAVSNTDAGTTGTLAGDEITIQGEYGLLVVNVNTGAYTYTRDPGMGGGEQDVFSYTLTDADGDFDAATLTISIGNLTPVAGTAQATVDDDGLANGNPGGTGDIDANTPAGRTADLDQASTEAVFKGVLGGTLGDGTNTFTFLSSQTATMVGQETVSYTVSPDGALLTATITSSPTGRTGTLFTVEITDQTTGAYTLTLVQPVLHDTLDMMTGDDTENDASIDLAYQITDQDNDPSIAPGTLNVLFDDDTPTVTPDAITVTQGAENTAFDFVLVEGTHFFEGADGVDLASGVTFTQAAQGTISYDGAGTFTYTPASGAGSDGATSDSFTFTVTDADGDSVTKTVNVTLQPDSKPMAGTPTGLALDEDGLTGANADDGQTDPAEVTGTNSASDLSGSVVVDYGKDVPADLLGSVVLVDLAGYDTQLKTLDDNFVTFGLEFNTTTMRDDLVGRSVGGDEVIRIAITGATAGPNPGEVTYTYAATLSQPVKHGTAGTEDTETLSGVTLQFTDGDDSDKTTASFDVTVRDDVPSLDVTAGTESGVVLTTQDAETDGDPTASDSATSTVGMVSAAFGGVFGLTFQKGADGGPTPTLSYVLDLKTDGGLSGLSSAGAPIYLYQLDDETVVGSTAAANPGSIDGTAVFSVSVAADGTVTLVQYQQIDHVPEASPVPGTDAPFDDQFASLADDLITLTARSSLTDGDGDTASDSETIDIGANLRFADDGPSLSGDVTAAAGVTIDETTAGPPAGFGTGIVATSMGAAITFAEAFGADGPAVGGGLTYSIEITGPMGATPFATAVGDYPVTLVAVDGDTIEGRYTDSAMVEHTAFRLDIGPDGGLTLTQFVALEHVQDGNTAADYDDALYLTADGTAGGASLVSARITVTDYDGDTASGAAAIGANVVFRDDGVDAVLDTNSVAAGSYAPIMGNVLANDYRGADGSSITAVSNTDAGTTGTLAGDEITIQGEYGLLVVNVNTGAYTYTRDPGMGGGEQDVFSYTLTDADGDFDAATLTISIGNLTPVAGTAQATVDDDGLANGNPGGTGDIDANTPAGRTADLDQASTEAVFKGVLGGTLGDGTNTFTFLSSQTATMVGQETVSYTVSPDGALLTATITSSPTGRTGTLFTVEITDQTTGAYTLTLVQPVLHDTLDMMTGDDTENDASIDLAYQITDQDNDPSIAPGTLNVLFDDDTPRAISPEAASLSNNATGSDTGYLSIDGLTNDYGADGPGSVRFSQSLETISTGLTSGAAPIKYDVSADGLTLVAYTGTDPVAGKVFMVVIDPTTNQYSIQMSGSVDSVTKVSLDPTDASFVGGNDPWAGFDRAGPTDILLTPTGTGDQTLNTSNILLGVGGGNAVDNGEGVRIDFVNNLSGNPAKSVNGGYGTDGAAATLANRDHTFTSHYNVNGASVLLSQESGNSPTATNVVANFAAYDDTDSDNVVGDGMLDQITGITITYYGVTYTDPMSGSQIIVPTTTATNYTISGHIFTVTLRADGTVDVKGIEGESGSAGTGTEIAVFTDNGYNSLIVSNASPGTSFKIAGFGASVPTSAPVNFTIPVEIVDADGDVASGTGIAVTLNPAPIVLDLNGDSVQFLSVADGVAYDYGNGSVATAWAHAADGILVRDDNASGSADHASEFVFGGGGLTDLEALAAQYGDTLDAADADFAKFGVWQDANGNGLADEGEFHSLGELGIVSINLVSDGVSYKAAGGDVSVAGSSTFTRADGTTGTLADASFATAAKSAQRTAELLTTAAMAGAAVSALPVAAQPAMADGMDADALPVFEPLSIRSEPLPDGTVAADQVRPALGDFASHEAVPISASIQRSGGETSDAHFIANDSAFHDLAPAPAWLSAAPGPQAGQAAGDLFAGMGAEGTMQALLSIAPQAPSPGDAAGGSALAALEGALSDFSGEALVDGIVEHFAAAGQPIPMGADAGAIADAGSFMLMQGIGGSGADFAAMINLPDAHDDASMLAAAQA</sequence>
<keyword evidence="4" id="KW-1185">Reference proteome</keyword>
<feature type="region of interest" description="Disordered" evidence="1">
    <location>
        <begin position="1"/>
        <end position="28"/>
    </location>
</feature>
<dbReference type="Gene3D" id="2.60.40.3440">
    <property type="match status" value="3"/>
</dbReference>
<feature type="region of interest" description="Disordered" evidence="1">
    <location>
        <begin position="2429"/>
        <end position="2452"/>
    </location>
</feature>
<evidence type="ECO:0000313" key="3">
    <source>
        <dbReference type="EMBL" id="MCT2558920.1"/>
    </source>
</evidence>
<evidence type="ECO:0000256" key="1">
    <source>
        <dbReference type="SAM" id="MobiDB-lite"/>
    </source>
</evidence>
<comment type="caution">
    <text evidence="3">The sequence shown here is derived from an EMBL/GenBank/DDBJ whole genome shotgun (WGS) entry which is preliminary data.</text>
</comment>
<dbReference type="NCBIfam" id="TIGR01965">
    <property type="entry name" value="VCBS_repeat"/>
    <property type="match status" value="1"/>
</dbReference>
<feature type="region of interest" description="Disordered" evidence="1">
    <location>
        <begin position="442"/>
        <end position="462"/>
    </location>
</feature>
<dbReference type="NCBIfam" id="NF012211">
    <property type="entry name" value="tand_rpt_95"/>
    <property type="match status" value="4"/>
</dbReference>
<dbReference type="EMBL" id="JAOAMV010000003">
    <property type="protein sequence ID" value="MCT2558920.1"/>
    <property type="molecule type" value="Genomic_DNA"/>
</dbReference>
<dbReference type="Proteomes" id="UP001142648">
    <property type="component" value="Unassembled WGS sequence"/>
</dbReference>
<evidence type="ECO:0000313" key="4">
    <source>
        <dbReference type="Proteomes" id="UP001142648"/>
    </source>
</evidence>
<evidence type="ECO:0000259" key="2">
    <source>
        <dbReference type="Pfam" id="PF19116"/>
    </source>
</evidence>
<dbReference type="Pfam" id="PF17963">
    <property type="entry name" value="Big_9"/>
    <property type="match status" value="7"/>
</dbReference>
<dbReference type="InterPro" id="IPR043824">
    <property type="entry name" value="DUF5801"/>
</dbReference>
<name>A0A9X2W0L4_9SPHN</name>
<feature type="domain" description="DUF5801" evidence="2">
    <location>
        <begin position="2797"/>
        <end position="2958"/>
    </location>
</feature>
<dbReference type="RefSeq" id="WP_259961782.1">
    <property type="nucleotide sequence ID" value="NZ_JAOAMV010000003.1"/>
</dbReference>
<dbReference type="Pfam" id="PF19116">
    <property type="entry name" value="DUF5801"/>
    <property type="match status" value="4"/>
</dbReference>
<protein>
    <submittedName>
        <fullName evidence="3">DUF5801 domain-containing protein</fullName>
    </submittedName>
</protein>
<gene>
    <name evidence="3" type="ORF">N0B51_08005</name>
</gene>
<feature type="region of interest" description="Disordered" evidence="1">
    <location>
        <begin position="1208"/>
        <end position="1244"/>
    </location>
</feature>
<reference evidence="3" key="1">
    <citation type="submission" date="2022-09" db="EMBL/GenBank/DDBJ databases">
        <title>The genome sequence of Tsuneonella sp. YG55.</title>
        <authorList>
            <person name="Liu Y."/>
        </authorList>
    </citation>
    <scope>NUCLEOTIDE SEQUENCE</scope>
    <source>
        <strain evidence="3">YG55</strain>
    </source>
</reference>
<dbReference type="InterPro" id="IPR010221">
    <property type="entry name" value="VCBS_dom"/>
</dbReference>
<accession>A0A9X2W0L4</accession>
<proteinExistence type="predicted"/>
<feature type="domain" description="DUF5801" evidence="2">
    <location>
        <begin position="1859"/>
        <end position="2020"/>
    </location>
</feature>